<protein>
    <recommendedName>
        <fullName evidence="2">THUMP-like domain-containing protein</fullName>
    </recommendedName>
</protein>
<evidence type="ECO:0000313" key="3">
    <source>
        <dbReference type="EMBL" id="AZA13352.1"/>
    </source>
</evidence>
<evidence type="ECO:0000313" key="4">
    <source>
        <dbReference type="Proteomes" id="UP000269019"/>
    </source>
</evidence>
<dbReference type="AlphaFoldDB" id="A0A3G6J6A0"/>
<dbReference type="Gene3D" id="3.40.50.150">
    <property type="entry name" value="Vaccinia Virus protein VP39"/>
    <property type="match status" value="1"/>
</dbReference>
<feature type="compositionally biased region" description="Polar residues" evidence="1">
    <location>
        <begin position="195"/>
        <end position="223"/>
    </location>
</feature>
<evidence type="ECO:0000259" key="2">
    <source>
        <dbReference type="Pfam" id="PF18096"/>
    </source>
</evidence>
<dbReference type="Pfam" id="PF18096">
    <property type="entry name" value="Thump_like"/>
    <property type="match status" value="1"/>
</dbReference>
<gene>
    <name evidence="3" type="ORF">CCHOA_04720</name>
</gene>
<dbReference type="RefSeq" id="WP_123927341.1">
    <property type="nucleotide sequence ID" value="NZ_CP033896.1"/>
</dbReference>
<dbReference type="InterPro" id="IPR029063">
    <property type="entry name" value="SAM-dependent_MTases_sf"/>
</dbReference>
<reference evidence="3 4" key="1">
    <citation type="submission" date="2018-11" db="EMBL/GenBank/DDBJ databases">
        <authorList>
            <person name="Kleinhagauer T."/>
            <person name="Glaeser S.P."/>
            <person name="Spergser J."/>
            <person name="Ruckert C."/>
            <person name="Kaempfer P."/>
            <person name="Busse H.-J."/>
        </authorList>
    </citation>
    <scope>NUCLEOTIDE SEQUENCE [LARGE SCALE GENOMIC DNA]</scope>
    <source>
        <strain evidence="3 4">200CH</strain>
    </source>
</reference>
<dbReference type="SUPFAM" id="SSF53335">
    <property type="entry name" value="S-adenosyl-L-methionine-dependent methyltransferases"/>
    <property type="match status" value="1"/>
</dbReference>
<accession>A0A3G6J6A0</accession>
<sequence length="429" mass="45395">MALTADEASWLVAHTEEVWQARTELLLSTTDPVKRAVTAKHHFGEAGRIALECLVAAAKAGPKLPPRMLMDAASAQQATDIRLAEYRMQQLASHDPDATVVDVTCSIGTEVRAAQHSGLTAIGSDLDPARARLARANTAAPIVVADALAPAINLAEVTHIIADPARRGSSGRIHDPEALSPPLSKLLNTYLGEQISPNPTPQRNRTPAPSTGSRQVASLARTTPTPDPVAFAVKCAPGLDYHAIPLHAQITSIDGAVKEIFLATDGFGFTGRQAVVLNTKTRPGTVTATIVAASETPIDDAAIVGEIDQFMIEPDGAIVRAGVVREWAMQHGCHLIDPRIAHVTGPVLPPGQAGYRVIETCTIKTVKQRLRALDCGSVEIFVRGVNVSPDSLRKQWKLAGDTPLAVFITRIGSAGVAIICTAREYGDAP</sequence>
<feature type="domain" description="THUMP-like" evidence="2">
    <location>
        <begin position="355"/>
        <end position="421"/>
    </location>
</feature>
<dbReference type="KEGG" id="ccho:CCHOA_04720"/>
<dbReference type="Proteomes" id="UP000269019">
    <property type="component" value="Chromosome"/>
</dbReference>
<dbReference type="OrthoDB" id="9810570at2"/>
<dbReference type="InterPro" id="IPR041497">
    <property type="entry name" value="Thump-like"/>
</dbReference>
<keyword evidence="4" id="KW-1185">Reference proteome</keyword>
<evidence type="ECO:0000256" key="1">
    <source>
        <dbReference type="SAM" id="MobiDB-lite"/>
    </source>
</evidence>
<feature type="region of interest" description="Disordered" evidence="1">
    <location>
        <begin position="192"/>
        <end position="223"/>
    </location>
</feature>
<proteinExistence type="predicted"/>
<organism evidence="3 4">
    <name type="scientific">Corynebacterium choanae</name>
    <dbReference type="NCBI Taxonomy" id="1862358"/>
    <lineage>
        <taxon>Bacteria</taxon>
        <taxon>Bacillati</taxon>
        <taxon>Actinomycetota</taxon>
        <taxon>Actinomycetes</taxon>
        <taxon>Mycobacteriales</taxon>
        <taxon>Corynebacteriaceae</taxon>
        <taxon>Corynebacterium</taxon>
    </lineage>
</organism>
<dbReference type="EMBL" id="CP033896">
    <property type="protein sequence ID" value="AZA13352.1"/>
    <property type="molecule type" value="Genomic_DNA"/>
</dbReference>
<name>A0A3G6J6A0_9CORY</name>